<dbReference type="Pfam" id="PF13963">
    <property type="entry name" value="Transpos_assoc"/>
    <property type="match status" value="1"/>
</dbReference>
<evidence type="ECO:0000259" key="1">
    <source>
        <dbReference type="Pfam" id="PF13960"/>
    </source>
</evidence>
<proteinExistence type="predicted"/>
<dbReference type="AlphaFoldDB" id="A5C549"/>
<reference evidence="3" key="1">
    <citation type="journal article" date="2007" name="PLoS ONE">
        <title>The first genome sequence of an elite grapevine cultivar (Pinot noir Vitis vinifera L.): coping with a highly heterozygous genome.</title>
        <authorList>
            <person name="Velasco R."/>
            <person name="Zharkikh A."/>
            <person name="Troggio M."/>
            <person name="Cartwright D.A."/>
            <person name="Cestaro A."/>
            <person name="Pruss D."/>
            <person name="Pindo M."/>
            <person name="FitzGerald L.M."/>
            <person name="Vezzulli S."/>
            <person name="Reid J."/>
            <person name="Malacarne G."/>
            <person name="Iliev D."/>
            <person name="Coppola G."/>
            <person name="Wardell B."/>
            <person name="Micheletti D."/>
            <person name="Macalma T."/>
            <person name="Facci M."/>
            <person name="Mitchell J.T."/>
            <person name="Perazzolli M."/>
            <person name="Eldredge G."/>
            <person name="Gatto P."/>
            <person name="Oyzerski R."/>
            <person name="Moretto M."/>
            <person name="Gutin N."/>
            <person name="Stefanini M."/>
            <person name="Chen Y."/>
            <person name="Segala C."/>
            <person name="Davenport C."/>
            <person name="Dematte L."/>
            <person name="Mraz A."/>
            <person name="Battilana J."/>
            <person name="Stormo K."/>
            <person name="Costa F."/>
            <person name="Tao Q."/>
            <person name="Si-Ammour A."/>
            <person name="Harkins T."/>
            <person name="Lackey A."/>
            <person name="Perbost C."/>
            <person name="Taillon B."/>
            <person name="Stella A."/>
            <person name="Solovyev V."/>
            <person name="Fawcett J.A."/>
            <person name="Sterck L."/>
            <person name="Vandepoele K."/>
            <person name="Grando S.M."/>
            <person name="Toppo S."/>
            <person name="Moser C."/>
            <person name="Lanchbury J."/>
            <person name="Bogden R."/>
            <person name="Skolnick M."/>
            <person name="Sgaramella V."/>
            <person name="Bhatnagar S.K."/>
            <person name="Fontana P."/>
            <person name="Gutin A."/>
            <person name="Van de Peer Y."/>
            <person name="Salamini F."/>
            <person name="Viola R."/>
        </authorList>
    </citation>
    <scope>NUCLEOTIDE SEQUENCE</scope>
</reference>
<evidence type="ECO:0000259" key="2">
    <source>
        <dbReference type="Pfam" id="PF13963"/>
    </source>
</evidence>
<dbReference type="EMBL" id="AM482673">
    <property type="protein sequence ID" value="CAN79685.1"/>
    <property type="molecule type" value="Genomic_DNA"/>
</dbReference>
<dbReference type="PANTHER" id="PTHR10775:SF179">
    <property type="entry name" value="TRANSPOSON, EN_SPM-LIKE, TRANSPOSASE-ASSOCIATED DOMAIN PROTEIN"/>
    <property type="match status" value="1"/>
</dbReference>
<gene>
    <name evidence="3" type="ORF">VITISV_009430</name>
</gene>
<organism evidence="3">
    <name type="scientific">Vitis vinifera</name>
    <name type="common">Grape</name>
    <dbReference type="NCBI Taxonomy" id="29760"/>
    <lineage>
        <taxon>Eukaryota</taxon>
        <taxon>Viridiplantae</taxon>
        <taxon>Streptophyta</taxon>
        <taxon>Embryophyta</taxon>
        <taxon>Tracheophyta</taxon>
        <taxon>Spermatophyta</taxon>
        <taxon>Magnoliopsida</taxon>
        <taxon>eudicotyledons</taxon>
        <taxon>Gunneridae</taxon>
        <taxon>Pentapetalae</taxon>
        <taxon>rosids</taxon>
        <taxon>Vitales</taxon>
        <taxon>Vitaceae</taxon>
        <taxon>Viteae</taxon>
        <taxon>Vitis</taxon>
    </lineage>
</organism>
<accession>A5C549</accession>
<dbReference type="InterPro" id="IPR025452">
    <property type="entry name" value="DUF4218"/>
</dbReference>
<name>A5C549_VITVI</name>
<dbReference type="PANTHER" id="PTHR10775">
    <property type="entry name" value="OS08G0208400 PROTEIN"/>
    <property type="match status" value="1"/>
</dbReference>
<feature type="domain" description="Transposase-associated" evidence="2">
    <location>
        <begin position="45"/>
        <end position="94"/>
    </location>
</feature>
<feature type="domain" description="DUF4218" evidence="1">
    <location>
        <begin position="526"/>
        <end position="626"/>
    </location>
</feature>
<dbReference type="InterPro" id="IPR029480">
    <property type="entry name" value="Transpos_assoc"/>
</dbReference>
<evidence type="ECO:0000313" key="3">
    <source>
        <dbReference type="EMBL" id="CAN79685.1"/>
    </source>
</evidence>
<dbReference type="Pfam" id="PF13960">
    <property type="entry name" value="DUF4218"/>
    <property type="match status" value="1"/>
</dbReference>
<dbReference type="Pfam" id="PF02992">
    <property type="entry name" value="Transposase_21"/>
    <property type="match status" value="1"/>
</dbReference>
<sequence>MPPVPPPPPTPAFAPFSPYVFHSNMNHMLQQYQTFTQSLNGCQKIEAHSTNHTSIKCPCLHCGNLLCQTPQVIREHLFFNGIDLSYRVWYWHGEKGPSRGFSNVSQQRYDKCEYNDVADTIDMVNAAQVNCMNDPQVFGRLLEDAKKPLYPGCMKYTKLSALVKLYNLKARYGWFDKGFLELLQLFQLLGDMLPLNNEMSLSMYEAKKTFSALGMEYKKIHACPNDCILYRNQYKDVIACPTCGKSRWKINNEEGKIKKGVPAKVLWYFPPIPRFKRMFQSSETAKHRIWHAKDKEYDGKLRHPSDSSTWKLVDHILKHGRKNSYMGHRRFLPRNDPYRRQKKAFNGEQDFRIPPKILNGEEILEKVDLIPISWRKMKIKSLESNVNTNCWKKKNVCESIIGTLFNIPGKTNDGLNARLDLVEMGLRSELFPRVGLKHTYLPLACYSLSINEKKLVCQTLSNLKVPEGYCSNFRNLVCLEELKLFGLKSHDYHALMQQLLPVALRSVLPKHVRYTISRLCIFFNKLCTKVVDVPKLNEVHNELMVTLCLLEKYFPPSFFDIMFHLTVHLIRKVRLCGLIYFRWMYPFERYMKVLKGYVRNHNRPEGCIAECYLAEETVEFCTEYLLGTYAIGIPKSNN</sequence>
<evidence type="ECO:0008006" key="4">
    <source>
        <dbReference type="Google" id="ProtNLM"/>
    </source>
</evidence>
<protein>
    <recommendedName>
        <fullName evidence="4">DUF4218 domain-containing protein</fullName>
    </recommendedName>
</protein>
<dbReference type="InterPro" id="IPR004242">
    <property type="entry name" value="Transposase_21"/>
</dbReference>